<dbReference type="PANTHER" id="PTHR34276:SF1">
    <property type="entry name" value="MINI-RIBONUCLEASE 3"/>
    <property type="match status" value="1"/>
</dbReference>
<comment type="cofactor">
    <cofactor evidence="6">
        <name>Mg(2+)</name>
        <dbReference type="ChEBI" id="CHEBI:18420"/>
    </cofactor>
</comment>
<dbReference type="HAMAP" id="MF_01468">
    <property type="entry name" value="RNase_Mini_III"/>
    <property type="match status" value="1"/>
</dbReference>
<evidence type="ECO:0000256" key="7">
    <source>
        <dbReference type="SAM" id="MobiDB-lite"/>
    </source>
</evidence>
<keyword evidence="6" id="KW-0460">Magnesium</keyword>
<feature type="domain" description="RNase III" evidence="8">
    <location>
        <begin position="15"/>
        <end position="150"/>
    </location>
</feature>
<comment type="subunit">
    <text evidence="6">Homodimer.</text>
</comment>
<dbReference type="EMBL" id="JACLYY010000008">
    <property type="protein sequence ID" value="MBM6738289.1"/>
    <property type="molecule type" value="Genomic_DNA"/>
</dbReference>
<accession>A0ABS2E9H3</accession>
<evidence type="ECO:0000256" key="5">
    <source>
        <dbReference type="ARBA" id="ARBA00022801"/>
    </source>
</evidence>
<comment type="function">
    <text evidence="6">Involved in correct processing of both the 5' and 3' ends of 23S rRNA precursor. Processes 30S rRNA precursor transcript even in absence of ribonuclease 3 (Rnc); Rnc processes 30S rRNA into smaller rRNA precursors.</text>
</comment>
<evidence type="ECO:0000256" key="3">
    <source>
        <dbReference type="ARBA" id="ARBA00022722"/>
    </source>
</evidence>
<feature type="active site" evidence="6">
    <location>
        <position position="41"/>
    </location>
</feature>
<organism evidence="9 10">
    <name type="scientific">Faecalicatena fissicatena</name>
    <dbReference type="NCBI Taxonomy" id="290055"/>
    <lineage>
        <taxon>Bacteria</taxon>
        <taxon>Bacillati</taxon>
        <taxon>Bacillota</taxon>
        <taxon>Clostridia</taxon>
        <taxon>Lachnospirales</taxon>
        <taxon>Lachnospiraceae</taxon>
        <taxon>Faecalicatena</taxon>
    </lineage>
</organism>
<dbReference type="SUPFAM" id="SSF69065">
    <property type="entry name" value="RNase III domain-like"/>
    <property type="match status" value="1"/>
</dbReference>
<sequence>MEKSVEQKIQWKFEDYMREIFQMEEADIREYSPLTLAYIGDSIYDLVIKTLVVSKGNRPVNQLHRMTSSLVQASAQSRMMRTLQGILTEEEHGVYKRGRNAKSVSPAKNQSVTDYRRATGFEALMGYLYLKRDWARMLTLIRAGLDSLEAGEEAGEAGGDVPSAEVPGKDVPGKDKVRENHKEDEL</sequence>
<evidence type="ECO:0000313" key="9">
    <source>
        <dbReference type="EMBL" id="MBM6738289.1"/>
    </source>
</evidence>
<protein>
    <recommendedName>
        <fullName evidence="6">Mini-ribonuclease 3</fullName>
        <shortName evidence="6">Mini-3</shortName>
        <shortName evidence="6">Mini-RNase 3</shortName>
        <ecNumber evidence="6">3.1.26.-</ecNumber>
    </recommendedName>
    <alternativeName>
        <fullName evidence="6">Mini-RNase III</fullName>
        <shortName evidence="6">Mini-III</shortName>
    </alternativeName>
</protein>
<dbReference type="CDD" id="cd00593">
    <property type="entry name" value="RIBOc"/>
    <property type="match status" value="1"/>
</dbReference>
<feature type="compositionally biased region" description="Basic and acidic residues" evidence="7">
    <location>
        <begin position="167"/>
        <end position="186"/>
    </location>
</feature>
<proteinExistence type="inferred from homology"/>
<evidence type="ECO:0000256" key="4">
    <source>
        <dbReference type="ARBA" id="ARBA00022759"/>
    </source>
</evidence>
<keyword evidence="4 6" id="KW-0255">Endonuclease</keyword>
<gene>
    <name evidence="6" type="primary">mrnC</name>
    <name evidence="9" type="ORF">H7U36_09300</name>
</gene>
<dbReference type="Proteomes" id="UP000716906">
    <property type="component" value="Unassembled WGS sequence"/>
</dbReference>
<dbReference type="InterPro" id="IPR000999">
    <property type="entry name" value="RNase_III_dom"/>
</dbReference>
<keyword evidence="6" id="KW-0699">rRNA-binding</keyword>
<keyword evidence="5 6" id="KW-0378">Hydrolase</keyword>
<keyword evidence="3 6" id="KW-0540">Nuclease</keyword>
<dbReference type="Gene3D" id="1.10.1520.10">
    <property type="entry name" value="Ribonuclease III domain"/>
    <property type="match status" value="1"/>
</dbReference>
<dbReference type="EC" id="3.1.26.-" evidence="6"/>
<dbReference type="RefSeq" id="WP_191428974.1">
    <property type="nucleotide sequence ID" value="NZ_JACLYY010000008.1"/>
</dbReference>
<comment type="caution">
    <text evidence="9">The sequence shown here is derived from an EMBL/GenBank/DDBJ whole genome shotgun (WGS) entry which is preliminary data.</text>
</comment>
<comment type="subcellular location">
    <subcellularLocation>
        <location evidence="6">Cytoplasm</location>
    </subcellularLocation>
</comment>
<evidence type="ECO:0000256" key="6">
    <source>
        <dbReference type="HAMAP-Rule" id="MF_01468"/>
    </source>
</evidence>
<keyword evidence="6" id="KW-0963">Cytoplasm</keyword>
<reference evidence="9 10" key="1">
    <citation type="journal article" date="2021" name="Sci. Rep.">
        <title>The distribution of antibiotic resistance genes in chicken gut microbiota commensals.</title>
        <authorList>
            <person name="Juricova H."/>
            <person name="Matiasovicova J."/>
            <person name="Kubasova T."/>
            <person name="Cejkova D."/>
            <person name="Rychlik I."/>
        </authorList>
    </citation>
    <scope>NUCLEOTIDE SEQUENCE [LARGE SCALE GENOMIC DNA]</scope>
    <source>
        <strain evidence="9 10">An773</strain>
    </source>
</reference>
<feature type="region of interest" description="Disordered" evidence="7">
    <location>
        <begin position="151"/>
        <end position="186"/>
    </location>
</feature>
<dbReference type="Pfam" id="PF00636">
    <property type="entry name" value="Ribonuclease_3"/>
    <property type="match status" value="1"/>
</dbReference>
<evidence type="ECO:0000256" key="2">
    <source>
        <dbReference type="ARBA" id="ARBA00022552"/>
    </source>
</evidence>
<evidence type="ECO:0000259" key="8">
    <source>
        <dbReference type="SMART" id="SM00535"/>
    </source>
</evidence>
<evidence type="ECO:0000256" key="1">
    <source>
        <dbReference type="ARBA" id="ARBA00022517"/>
    </source>
</evidence>
<keyword evidence="6" id="KW-0694">RNA-binding</keyword>
<dbReference type="InterPro" id="IPR008226">
    <property type="entry name" value="Mini3_fam"/>
</dbReference>
<name>A0ABS2E9H3_9FIRM</name>
<evidence type="ECO:0000313" key="10">
    <source>
        <dbReference type="Proteomes" id="UP000716906"/>
    </source>
</evidence>
<keyword evidence="2 6" id="KW-0698">rRNA processing</keyword>
<keyword evidence="10" id="KW-1185">Reference proteome</keyword>
<comment type="similarity">
    <text evidence="6">Belongs to the MrnC RNase family.</text>
</comment>
<dbReference type="InterPro" id="IPR036389">
    <property type="entry name" value="RNase_III_sf"/>
</dbReference>
<dbReference type="PANTHER" id="PTHR34276">
    <property type="entry name" value="MINI-RIBONUCLEASE 3"/>
    <property type="match status" value="1"/>
</dbReference>
<dbReference type="SMART" id="SM00535">
    <property type="entry name" value="RIBOc"/>
    <property type="match status" value="1"/>
</dbReference>
<keyword evidence="1 6" id="KW-0690">Ribosome biogenesis</keyword>